<sequence>MQLSSVPCIIAAALALASIGHTSPVNGPKKGEGLESVDVDHLNEDLGLPHVTVPEVNQARAERKDDDEPEVNQARAERKDDDESEGNWFNGKWFENLWTTG</sequence>
<evidence type="ECO:0000313" key="3">
    <source>
        <dbReference type="EMBL" id="KGQ05487.1"/>
    </source>
</evidence>
<feature type="region of interest" description="Disordered" evidence="1">
    <location>
        <begin position="21"/>
        <end position="90"/>
    </location>
</feature>
<feature type="chain" id="PRO_5001995539" evidence="2">
    <location>
        <begin position="23"/>
        <end position="101"/>
    </location>
</feature>
<keyword evidence="2" id="KW-0732">Signal</keyword>
<dbReference type="Proteomes" id="UP000030106">
    <property type="component" value="Unassembled WGS sequence"/>
</dbReference>
<protein>
    <submittedName>
        <fullName evidence="3">Uncharacterized protein</fullName>
    </submittedName>
</protein>
<accession>A0A0A2VGM6</accession>
<evidence type="ECO:0000256" key="1">
    <source>
        <dbReference type="SAM" id="MobiDB-lite"/>
    </source>
</evidence>
<name>A0A0A2VGM6_BEABA</name>
<dbReference type="AlphaFoldDB" id="A0A0A2VGM6"/>
<evidence type="ECO:0000256" key="2">
    <source>
        <dbReference type="SAM" id="SignalP"/>
    </source>
</evidence>
<evidence type="ECO:0000313" key="4">
    <source>
        <dbReference type="Proteomes" id="UP000030106"/>
    </source>
</evidence>
<feature type="signal peptide" evidence="2">
    <location>
        <begin position="1"/>
        <end position="22"/>
    </location>
</feature>
<proteinExistence type="predicted"/>
<comment type="caution">
    <text evidence="3">The sequence shown here is derived from an EMBL/GenBank/DDBJ whole genome shotgun (WGS) entry which is preliminary data.</text>
</comment>
<gene>
    <name evidence="3" type="ORF">BBAD15_g9234</name>
</gene>
<feature type="compositionally biased region" description="Basic and acidic residues" evidence="1">
    <location>
        <begin position="29"/>
        <end position="44"/>
    </location>
</feature>
<reference evidence="3 4" key="1">
    <citation type="submission" date="2012-10" db="EMBL/GenBank/DDBJ databases">
        <title>Genome sequencing and analysis of entomopathogenic fungi Beauveria bassiana D1-5.</title>
        <authorList>
            <person name="Li Q."/>
            <person name="Wang L."/>
            <person name="Zhang Z."/>
            <person name="Wang Q."/>
            <person name="Ren J."/>
            <person name="Wang M."/>
            <person name="Xu W."/>
            <person name="Wang J."/>
            <person name="Lu Y."/>
            <person name="Du Q."/>
            <person name="Sun Z."/>
        </authorList>
    </citation>
    <scope>NUCLEOTIDE SEQUENCE [LARGE SCALE GENOMIC DNA]</scope>
    <source>
        <strain evidence="3 4">D1-5</strain>
    </source>
</reference>
<dbReference type="HOGENOM" id="CLU_154714_0_0_1"/>
<dbReference type="EMBL" id="ANFO01000942">
    <property type="protein sequence ID" value="KGQ05487.1"/>
    <property type="molecule type" value="Genomic_DNA"/>
</dbReference>
<organism evidence="3 4">
    <name type="scientific">Beauveria bassiana D1-5</name>
    <dbReference type="NCBI Taxonomy" id="1245745"/>
    <lineage>
        <taxon>Eukaryota</taxon>
        <taxon>Fungi</taxon>
        <taxon>Dikarya</taxon>
        <taxon>Ascomycota</taxon>
        <taxon>Pezizomycotina</taxon>
        <taxon>Sordariomycetes</taxon>
        <taxon>Hypocreomycetidae</taxon>
        <taxon>Hypocreales</taxon>
        <taxon>Cordycipitaceae</taxon>
        <taxon>Beauveria</taxon>
    </lineage>
</organism>